<dbReference type="Pfam" id="PF16457">
    <property type="entry name" value="PH_12"/>
    <property type="match status" value="1"/>
</dbReference>
<feature type="repeat" description="RCC1" evidence="6">
    <location>
        <begin position="244"/>
        <end position="305"/>
    </location>
</feature>
<feature type="domain" description="BRX" evidence="10">
    <location>
        <begin position="996"/>
        <end position="1051"/>
    </location>
</feature>
<dbReference type="GO" id="GO:0008270">
    <property type="term" value="F:zinc ion binding"/>
    <property type="evidence" value="ECO:0007669"/>
    <property type="project" value="UniProtKB-KW"/>
</dbReference>
<accession>A0A200QV33</accession>
<dbReference type="PROSITE" id="PS50012">
    <property type="entry name" value="RCC1_3"/>
    <property type="match status" value="7"/>
</dbReference>
<dbReference type="FunCoup" id="A0A200QV33">
    <property type="interactions" value="116"/>
</dbReference>
<dbReference type="PANTHER" id="PTHR22870:SF350">
    <property type="entry name" value="F12P19.9 PROTEIN"/>
    <property type="match status" value="1"/>
</dbReference>
<evidence type="ECO:0000256" key="2">
    <source>
        <dbReference type="ARBA" id="ARBA00022737"/>
    </source>
</evidence>
<feature type="repeat" description="RCC1" evidence="6">
    <location>
        <begin position="474"/>
        <end position="525"/>
    </location>
</feature>
<keyword evidence="12" id="KW-1185">Reference proteome</keyword>
<dbReference type="SUPFAM" id="SSF57903">
    <property type="entry name" value="FYVE/PHD zinc finger"/>
    <property type="match status" value="1"/>
</dbReference>
<dbReference type="InterPro" id="IPR000408">
    <property type="entry name" value="Reg_chr_condens"/>
</dbReference>
<comment type="caution">
    <text evidence="11">The sequence shown here is derived from an EMBL/GenBank/DDBJ whole genome shotgun (WGS) entry which is preliminary data.</text>
</comment>
<dbReference type="InterPro" id="IPR058923">
    <property type="entry name" value="RCC1-like_dom"/>
</dbReference>
<evidence type="ECO:0000256" key="5">
    <source>
        <dbReference type="PROSITE-ProRule" id="PRU00091"/>
    </source>
</evidence>
<keyword evidence="2" id="KW-0677">Repeat</keyword>
<dbReference type="PROSITE" id="PS00626">
    <property type="entry name" value="RCC1_2"/>
    <property type="match status" value="2"/>
</dbReference>
<dbReference type="InterPro" id="IPR011993">
    <property type="entry name" value="PH-like_dom_sf"/>
</dbReference>
<evidence type="ECO:0000259" key="10">
    <source>
        <dbReference type="PROSITE" id="PS51514"/>
    </source>
</evidence>
<feature type="repeat" description="RCC1" evidence="6">
    <location>
        <begin position="306"/>
        <end position="357"/>
    </location>
</feature>
<evidence type="ECO:0000256" key="3">
    <source>
        <dbReference type="ARBA" id="ARBA00022771"/>
    </source>
</evidence>
<dbReference type="CDD" id="cd00065">
    <property type="entry name" value="FYVE_like_SF"/>
    <property type="match status" value="1"/>
</dbReference>
<dbReference type="PANTHER" id="PTHR22870">
    <property type="entry name" value="REGULATOR OF CHROMOSOME CONDENSATION"/>
    <property type="match status" value="1"/>
</dbReference>
<dbReference type="Proteomes" id="UP000195402">
    <property type="component" value="Unassembled WGS sequence"/>
</dbReference>
<dbReference type="InParanoid" id="A0A200QV33"/>
<dbReference type="SMART" id="SM00064">
    <property type="entry name" value="FYVE"/>
    <property type="match status" value="1"/>
</dbReference>
<feature type="compositionally biased region" description="Basic and acidic residues" evidence="8">
    <location>
        <begin position="969"/>
        <end position="986"/>
    </location>
</feature>
<dbReference type="FunFam" id="2.130.10.30:FF:000028">
    <property type="entry name" value="PH, RCC1 and FYVE domains-containing protein 1"/>
    <property type="match status" value="1"/>
</dbReference>
<dbReference type="InterPro" id="IPR001849">
    <property type="entry name" value="PH_domain"/>
</dbReference>
<dbReference type="InterPro" id="IPR017455">
    <property type="entry name" value="Znf_FYVE-rel"/>
</dbReference>
<organism evidence="11 12">
    <name type="scientific">Macleaya cordata</name>
    <name type="common">Five-seeded plume-poppy</name>
    <name type="synonym">Bocconia cordata</name>
    <dbReference type="NCBI Taxonomy" id="56857"/>
    <lineage>
        <taxon>Eukaryota</taxon>
        <taxon>Viridiplantae</taxon>
        <taxon>Streptophyta</taxon>
        <taxon>Embryophyta</taxon>
        <taxon>Tracheophyta</taxon>
        <taxon>Spermatophyta</taxon>
        <taxon>Magnoliopsida</taxon>
        <taxon>Ranunculales</taxon>
        <taxon>Papaveraceae</taxon>
        <taxon>Papaveroideae</taxon>
        <taxon>Macleaya</taxon>
    </lineage>
</organism>
<dbReference type="InterPro" id="IPR013083">
    <property type="entry name" value="Znf_RING/FYVE/PHD"/>
</dbReference>
<evidence type="ECO:0000313" key="11">
    <source>
        <dbReference type="EMBL" id="OVA14280.1"/>
    </source>
</evidence>
<dbReference type="PROSITE" id="PS50178">
    <property type="entry name" value="ZF_FYVE"/>
    <property type="match status" value="1"/>
</dbReference>
<dbReference type="InterPro" id="IPR009091">
    <property type="entry name" value="RCC1/BLIP-II"/>
</dbReference>
<keyword evidence="4" id="KW-0862">Zinc</keyword>
<keyword evidence="7" id="KW-0175">Coiled coil</keyword>
<dbReference type="Gene3D" id="3.30.40.10">
    <property type="entry name" value="Zinc/RING finger domain, C3HC4 (zinc finger)"/>
    <property type="match status" value="1"/>
</dbReference>
<feature type="coiled-coil region" evidence="7">
    <location>
        <begin position="823"/>
        <end position="857"/>
    </location>
</feature>
<dbReference type="InterPro" id="IPR051210">
    <property type="entry name" value="Ub_ligase/GEF_domain"/>
</dbReference>
<dbReference type="Pfam" id="PF01363">
    <property type="entry name" value="FYVE"/>
    <property type="match status" value="1"/>
</dbReference>
<evidence type="ECO:0000256" key="8">
    <source>
        <dbReference type="SAM" id="MobiDB-lite"/>
    </source>
</evidence>
<feature type="repeat" description="RCC1" evidence="6">
    <location>
        <begin position="526"/>
        <end position="577"/>
    </location>
</feature>
<evidence type="ECO:0000256" key="1">
    <source>
        <dbReference type="ARBA" id="ARBA00022723"/>
    </source>
</evidence>
<sequence>MVKFSCAAIVALKKGAQLLKYGRRGKPKFCPFRLSTDEKHLLWYSGQEERYLSLDSVTKIILGQGNVNFQRQPQPEKECQSFSLIYANGERSLDLICKDKEQAESWCVGLRALITRSHHSRPLGALRSHRGAQSCINSPVGYTRRKRNLGIVEDPTKFSQVRSLCGSPTRSLAERCLSDGLSYSSNSFCSSEPRIFSTKTVIPDYLIEKKRETSISTEYQMGLPSAFTSSPQGLLPVESNDVLRDVLIWGEGIEGGHLGGVVDQTCTPNSTKSDSLLPKLLESTATLDIKSISFGGKHAALVTRQGEVFCWGHEKGGRLGHRINMDVSCPKIVESLNGVDVESVACGEYHTCALTLSGELYTWGDSGVGLLDNGSNRSKWLPQKVSGPLDGIYVSSVTCGEWHTAVVSASGQLFTYGDGTFGVLGHGNLQSVSQPKQVESLKGLRVKSVACGPWHMAAVVDIMADHLKANAPGGKLFTWGDGDKGRLGHLDQERKLLPTCVARLVDHDFVQVSCGRMMTVGLTNTGIVCTMGSAAHGQLGNPQVEDKSIAIVEGKLKGEFVKYISSGSYHIAVLTSRGKVYTWGKGANGRLGLGDTEDRNSPTLVEALKERQVESVVCGSSFTAAICLHKSIFCSDQSTCSGCRMVFGFTRKKHNCYNCGFQFCRACSSKKVINASLAPNKNKLHRVCDSCYNKLTKSANTDRVIQHEKDRGEATSTQALMFSPKLSGDEETKFVEGQAFGKQGINQQLLDPVSPLSSGLPRWGQVPCPVLFSTSDRDCSSMSIDLPNNEPSAVSPAYAQIVPLGSKSLIHPAMNSGKDLSESDRIITEVQRLRAEAKSLEKKCQVKSDIIQQYQQRVEETWSLAKEEAAKCKAAKDIIKVLSAKLYTMSEKQCAGREANVISVLAEGVHLYLPQLRPICTDTSALEDAEPMRVSSQLSPIVGLPKERLLDDLCNSPIQFRNTLSSTYERAKPDGDGRSADAKTDSKQNVTKASKSEWVEQDEPGVYITFVTLPSGQKGLKRVRFSRRRFSEKEAERWWEENQIRIYQNFKDYYYIAYLNGGIDGITTWNGLGGPSLVPIERFLRAKPRRAKYRLGLNSIGMVCPGFRARATKKTWINYTWLFSGSVADIPEPQQPPAQDQGDAPGFSVNIAGLIADRASAAHFALKAPLAAVKLGFMVPPRKRQPRERGRGSRFGSFLLLDSREGQPLCLNLRGRRRSGSPATTSVDPTKALNLAAARSTSNAFPLQGPWNQVNHFCGLNAARFYSGGLMGCRTGRLGKDPQTPLMLGISSISSSRERSLITKADLRRWGSPQGASKEKIAVFAAVGDRRPHCPSCIETPWVKTTFPATGSQYSVLLSSLGGDDLRCGSGMLLGSFHFEQKRTWQ</sequence>
<dbReference type="OMA" id="RWWEENE"/>
<dbReference type="STRING" id="56857.A0A200QV33"/>
<keyword evidence="3 5" id="KW-0863">Zinc-finger</keyword>
<feature type="region of interest" description="Disordered" evidence="8">
    <location>
        <begin position="965"/>
        <end position="996"/>
    </location>
</feature>
<proteinExistence type="predicted"/>
<dbReference type="EMBL" id="MVGT01001058">
    <property type="protein sequence ID" value="OVA14280.1"/>
    <property type="molecule type" value="Genomic_DNA"/>
</dbReference>
<dbReference type="CDD" id="cd13365">
    <property type="entry name" value="PH_PLC_plant-like"/>
    <property type="match status" value="1"/>
</dbReference>
<dbReference type="PRINTS" id="PR00633">
    <property type="entry name" value="RCCNDNSATION"/>
</dbReference>
<feature type="repeat" description="RCC1" evidence="6">
    <location>
        <begin position="358"/>
        <end position="410"/>
    </location>
</feature>
<dbReference type="InterPro" id="IPR013591">
    <property type="entry name" value="Brevis_radix_dom"/>
</dbReference>
<dbReference type="Gene3D" id="2.130.10.30">
    <property type="entry name" value="Regulator of chromosome condensation 1/beta-lactamase-inhibitor protein II"/>
    <property type="match status" value="2"/>
</dbReference>
<evidence type="ECO:0000256" key="6">
    <source>
        <dbReference type="PROSITE-ProRule" id="PRU00235"/>
    </source>
</evidence>
<dbReference type="InterPro" id="IPR011011">
    <property type="entry name" value="Znf_FYVE_PHD"/>
</dbReference>
<dbReference type="Pfam" id="PF25390">
    <property type="entry name" value="WD40_RLD"/>
    <property type="match status" value="1"/>
</dbReference>
<evidence type="ECO:0000256" key="7">
    <source>
        <dbReference type="SAM" id="Coils"/>
    </source>
</evidence>
<feature type="repeat" description="RCC1" evidence="6">
    <location>
        <begin position="411"/>
        <end position="462"/>
    </location>
</feature>
<feature type="repeat" description="RCC1" evidence="6">
    <location>
        <begin position="578"/>
        <end position="629"/>
    </location>
</feature>
<dbReference type="Gene3D" id="2.30.29.30">
    <property type="entry name" value="Pleckstrin-homology domain (PH domain)/Phosphotyrosine-binding domain (PTB)"/>
    <property type="match status" value="1"/>
</dbReference>
<dbReference type="PROSITE" id="PS51514">
    <property type="entry name" value="BRX"/>
    <property type="match status" value="1"/>
</dbReference>
<dbReference type="Pfam" id="PF08381">
    <property type="entry name" value="BRX"/>
    <property type="match status" value="1"/>
</dbReference>
<evidence type="ECO:0000313" key="12">
    <source>
        <dbReference type="Proteomes" id="UP000195402"/>
    </source>
</evidence>
<dbReference type="SUPFAM" id="SSF50985">
    <property type="entry name" value="RCC1/BLIP-II"/>
    <property type="match status" value="1"/>
</dbReference>
<dbReference type="InterPro" id="IPR000306">
    <property type="entry name" value="Znf_FYVE"/>
</dbReference>
<keyword evidence="1" id="KW-0479">Metal-binding</keyword>
<evidence type="ECO:0000259" key="9">
    <source>
        <dbReference type="PROSITE" id="PS50178"/>
    </source>
</evidence>
<protein>
    <submittedName>
        <fullName evidence="11">FYVE zinc finger</fullName>
    </submittedName>
</protein>
<feature type="domain" description="FYVE-type" evidence="9">
    <location>
        <begin position="634"/>
        <end position="696"/>
    </location>
</feature>
<gene>
    <name evidence="11" type="ORF">BVC80_9027g38</name>
</gene>
<name>A0A200QV33_MACCD</name>
<dbReference type="OrthoDB" id="5981550at2759"/>
<reference evidence="11 12" key="1">
    <citation type="journal article" date="2017" name="Mol. Plant">
        <title>The Genome of Medicinal Plant Macleaya cordata Provides New Insights into Benzylisoquinoline Alkaloids Metabolism.</title>
        <authorList>
            <person name="Liu X."/>
            <person name="Liu Y."/>
            <person name="Huang P."/>
            <person name="Ma Y."/>
            <person name="Qing Z."/>
            <person name="Tang Q."/>
            <person name="Cao H."/>
            <person name="Cheng P."/>
            <person name="Zheng Y."/>
            <person name="Yuan Z."/>
            <person name="Zhou Y."/>
            <person name="Liu J."/>
            <person name="Tang Z."/>
            <person name="Zhuo Y."/>
            <person name="Zhang Y."/>
            <person name="Yu L."/>
            <person name="Huang J."/>
            <person name="Yang P."/>
            <person name="Peng Q."/>
            <person name="Zhang J."/>
            <person name="Jiang W."/>
            <person name="Zhang Z."/>
            <person name="Lin K."/>
            <person name="Ro D.K."/>
            <person name="Chen X."/>
            <person name="Xiong X."/>
            <person name="Shang Y."/>
            <person name="Huang S."/>
            <person name="Zeng J."/>
        </authorList>
    </citation>
    <scope>NUCLEOTIDE SEQUENCE [LARGE SCALE GENOMIC DNA]</scope>
    <source>
        <strain evidence="12">cv. BLH2017</strain>
        <tissue evidence="11">Root</tissue>
    </source>
</reference>
<dbReference type="SUPFAM" id="SSF50729">
    <property type="entry name" value="PH domain-like"/>
    <property type="match status" value="1"/>
</dbReference>
<evidence type="ECO:0000256" key="4">
    <source>
        <dbReference type="ARBA" id="ARBA00022833"/>
    </source>
</evidence>